<organism evidence="2 3">
    <name type="scientific">Caerostris extrusa</name>
    <name type="common">Bark spider</name>
    <name type="synonym">Caerostris bankana</name>
    <dbReference type="NCBI Taxonomy" id="172846"/>
    <lineage>
        <taxon>Eukaryota</taxon>
        <taxon>Metazoa</taxon>
        <taxon>Ecdysozoa</taxon>
        <taxon>Arthropoda</taxon>
        <taxon>Chelicerata</taxon>
        <taxon>Arachnida</taxon>
        <taxon>Araneae</taxon>
        <taxon>Araneomorphae</taxon>
        <taxon>Entelegynae</taxon>
        <taxon>Araneoidea</taxon>
        <taxon>Araneidae</taxon>
        <taxon>Caerostris</taxon>
    </lineage>
</organism>
<evidence type="ECO:0000313" key="2">
    <source>
        <dbReference type="EMBL" id="GIX88150.1"/>
    </source>
</evidence>
<evidence type="ECO:0000256" key="1">
    <source>
        <dbReference type="SAM" id="Phobius"/>
    </source>
</evidence>
<keyword evidence="1" id="KW-0812">Transmembrane</keyword>
<evidence type="ECO:0000313" key="3">
    <source>
        <dbReference type="Proteomes" id="UP001054945"/>
    </source>
</evidence>
<protein>
    <submittedName>
        <fullName evidence="2">Uncharacterized protein</fullName>
    </submittedName>
</protein>
<accession>A0AAV4NT79</accession>
<proteinExistence type="predicted"/>
<dbReference type="AlphaFoldDB" id="A0AAV4NT79"/>
<name>A0AAV4NT79_CAEEX</name>
<comment type="caution">
    <text evidence="2">The sequence shown here is derived from an EMBL/GenBank/DDBJ whole genome shotgun (WGS) entry which is preliminary data.</text>
</comment>
<sequence>MRISAPEEYLNNYMLGKSETFEDFRNYPAGLLMVSLLAAWIVVVLSLLKGIKTSGK</sequence>
<reference evidence="2 3" key="1">
    <citation type="submission" date="2021-06" db="EMBL/GenBank/DDBJ databases">
        <title>Caerostris extrusa draft genome.</title>
        <authorList>
            <person name="Kono N."/>
            <person name="Arakawa K."/>
        </authorList>
    </citation>
    <scope>NUCLEOTIDE SEQUENCE [LARGE SCALE GENOMIC DNA]</scope>
</reference>
<feature type="non-terminal residue" evidence="2">
    <location>
        <position position="56"/>
    </location>
</feature>
<keyword evidence="1" id="KW-0472">Membrane</keyword>
<dbReference type="Proteomes" id="UP001054945">
    <property type="component" value="Unassembled WGS sequence"/>
</dbReference>
<gene>
    <name evidence="2" type="ORF">CEXT_108661</name>
</gene>
<keyword evidence="1" id="KW-1133">Transmembrane helix</keyword>
<dbReference type="SUPFAM" id="SSF161070">
    <property type="entry name" value="SNF-like"/>
    <property type="match status" value="1"/>
</dbReference>
<dbReference type="EMBL" id="BPLR01003741">
    <property type="protein sequence ID" value="GIX88150.1"/>
    <property type="molecule type" value="Genomic_DNA"/>
</dbReference>
<keyword evidence="3" id="KW-1185">Reference proteome</keyword>
<feature type="transmembrane region" description="Helical" evidence="1">
    <location>
        <begin position="27"/>
        <end position="48"/>
    </location>
</feature>
<dbReference type="InterPro" id="IPR037272">
    <property type="entry name" value="SNS_sf"/>
</dbReference>